<feature type="compositionally biased region" description="Polar residues" evidence="1">
    <location>
        <begin position="69"/>
        <end position="93"/>
    </location>
</feature>
<feature type="compositionally biased region" description="Basic and acidic residues" evidence="1">
    <location>
        <begin position="216"/>
        <end position="233"/>
    </location>
</feature>
<evidence type="ECO:0000256" key="1">
    <source>
        <dbReference type="SAM" id="MobiDB-lite"/>
    </source>
</evidence>
<feature type="compositionally biased region" description="Polar residues" evidence="1">
    <location>
        <begin position="174"/>
        <end position="196"/>
    </location>
</feature>
<feature type="compositionally biased region" description="Basic and acidic residues" evidence="1">
    <location>
        <begin position="40"/>
        <end position="67"/>
    </location>
</feature>
<feature type="compositionally biased region" description="Low complexity" evidence="1">
    <location>
        <begin position="257"/>
        <end position="266"/>
    </location>
</feature>
<accession>S7R6K3</accession>
<dbReference type="GeneID" id="19303017"/>
<sequence>MPEALRRCITIRSYVPDPVTHRAFLDIIEAALRKHGDWPKADKALPFKEGEKAKSAKNRETSQKLAEKISTSSDVLTAVQETNYAEPTRSAPQLQAAHGSRRVRSGRNVTGSGSLSKSRSSASADKTKVTTQATESDFGAPRTRSSHNEGTVAQHTRDMAKGKAKATSSTSKTLRSSQPSMRQEQGCEGSSQTKTGVVTRAAGPAPEGPSSSQASGRRETRSAVRAAQPDDARTTFTGSGNRHSARVMAAGASVDQGSPGEGPSSSNNRRDDKPTWR</sequence>
<feature type="compositionally biased region" description="Basic and acidic residues" evidence="1">
    <location>
        <begin position="268"/>
        <end position="277"/>
    </location>
</feature>
<organism evidence="2 3">
    <name type="scientific">Gloeophyllum trabeum (strain ATCC 11539 / FP-39264 / Madison 617)</name>
    <name type="common">Brown rot fungus</name>
    <dbReference type="NCBI Taxonomy" id="670483"/>
    <lineage>
        <taxon>Eukaryota</taxon>
        <taxon>Fungi</taxon>
        <taxon>Dikarya</taxon>
        <taxon>Basidiomycota</taxon>
        <taxon>Agaricomycotina</taxon>
        <taxon>Agaricomycetes</taxon>
        <taxon>Gloeophyllales</taxon>
        <taxon>Gloeophyllaceae</taxon>
        <taxon>Gloeophyllum</taxon>
    </lineage>
</organism>
<evidence type="ECO:0000313" key="3">
    <source>
        <dbReference type="Proteomes" id="UP000030669"/>
    </source>
</evidence>
<proteinExistence type="predicted"/>
<name>S7R6K3_GLOTA</name>
<protein>
    <submittedName>
        <fullName evidence="2">Uncharacterized protein</fullName>
    </submittedName>
</protein>
<dbReference type="AlphaFoldDB" id="S7R6K3"/>
<feature type="region of interest" description="Disordered" evidence="1">
    <location>
        <begin position="40"/>
        <end position="277"/>
    </location>
</feature>
<dbReference type="KEGG" id="gtr:GLOTRDRAFT_134368"/>
<dbReference type="Proteomes" id="UP000030669">
    <property type="component" value="Unassembled WGS sequence"/>
</dbReference>
<keyword evidence="3" id="KW-1185">Reference proteome</keyword>
<dbReference type="EMBL" id="KB469423">
    <property type="protein sequence ID" value="EPQ49990.1"/>
    <property type="molecule type" value="Genomic_DNA"/>
</dbReference>
<evidence type="ECO:0000313" key="2">
    <source>
        <dbReference type="EMBL" id="EPQ49990.1"/>
    </source>
</evidence>
<feature type="compositionally biased region" description="Low complexity" evidence="1">
    <location>
        <begin position="112"/>
        <end position="123"/>
    </location>
</feature>
<dbReference type="HOGENOM" id="CLU_1004929_0_0_1"/>
<dbReference type="RefSeq" id="XP_007871554.1">
    <property type="nucleotide sequence ID" value="XM_007873363.1"/>
</dbReference>
<gene>
    <name evidence="2" type="ORF">GLOTRDRAFT_134368</name>
</gene>
<reference evidence="2 3" key="1">
    <citation type="journal article" date="2012" name="Science">
        <title>The Paleozoic origin of enzymatic lignin decomposition reconstructed from 31 fungal genomes.</title>
        <authorList>
            <person name="Floudas D."/>
            <person name="Binder M."/>
            <person name="Riley R."/>
            <person name="Barry K."/>
            <person name="Blanchette R.A."/>
            <person name="Henrissat B."/>
            <person name="Martinez A.T."/>
            <person name="Otillar R."/>
            <person name="Spatafora J.W."/>
            <person name="Yadav J.S."/>
            <person name="Aerts A."/>
            <person name="Benoit I."/>
            <person name="Boyd A."/>
            <person name="Carlson A."/>
            <person name="Copeland A."/>
            <person name="Coutinho P.M."/>
            <person name="de Vries R.P."/>
            <person name="Ferreira P."/>
            <person name="Findley K."/>
            <person name="Foster B."/>
            <person name="Gaskell J."/>
            <person name="Glotzer D."/>
            <person name="Gorecki P."/>
            <person name="Heitman J."/>
            <person name="Hesse C."/>
            <person name="Hori C."/>
            <person name="Igarashi K."/>
            <person name="Jurgens J.A."/>
            <person name="Kallen N."/>
            <person name="Kersten P."/>
            <person name="Kohler A."/>
            <person name="Kuees U."/>
            <person name="Kumar T.K.A."/>
            <person name="Kuo A."/>
            <person name="LaButti K."/>
            <person name="Larrondo L.F."/>
            <person name="Lindquist E."/>
            <person name="Ling A."/>
            <person name="Lombard V."/>
            <person name="Lucas S."/>
            <person name="Lundell T."/>
            <person name="Martin R."/>
            <person name="McLaughlin D.J."/>
            <person name="Morgenstern I."/>
            <person name="Morin E."/>
            <person name="Murat C."/>
            <person name="Nagy L.G."/>
            <person name="Nolan M."/>
            <person name="Ohm R.A."/>
            <person name="Patyshakuliyeva A."/>
            <person name="Rokas A."/>
            <person name="Ruiz-Duenas F.J."/>
            <person name="Sabat G."/>
            <person name="Salamov A."/>
            <person name="Samejima M."/>
            <person name="Schmutz J."/>
            <person name="Slot J.C."/>
            <person name="St John F."/>
            <person name="Stenlid J."/>
            <person name="Sun H."/>
            <person name="Sun S."/>
            <person name="Syed K."/>
            <person name="Tsang A."/>
            <person name="Wiebenga A."/>
            <person name="Young D."/>
            <person name="Pisabarro A."/>
            <person name="Eastwood D.C."/>
            <person name="Martin F."/>
            <person name="Cullen D."/>
            <person name="Grigoriev I.V."/>
            <person name="Hibbett D.S."/>
        </authorList>
    </citation>
    <scope>NUCLEOTIDE SEQUENCE [LARGE SCALE GENOMIC DNA]</scope>
    <source>
        <strain evidence="2 3">ATCC 11539</strain>
    </source>
</reference>